<comment type="caution">
    <text evidence="2">The sequence shown here is derived from an EMBL/GenBank/DDBJ whole genome shotgun (WGS) entry which is preliminary data.</text>
</comment>
<reference evidence="2 3" key="1">
    <citation type="submission" date="2018-01" db="EMBL/GenBank/DDBJ databases">
        <title>Draft genome sequence of Nonomuraea sp. KC333.</title>
        <authorList>
            <person name="Sahin N."/>
            <person name="Saygin H."/>
            <person name="Ay H."/>
        </authorList>
    </citation>
    <scope>NUCLEOTIDE SEQUENCE [LARGE SCALE GENOMIC DNA]</scope>
    <source>
        <strain evidence="2 3">KC333</strain>
    </source>
</reference>
<protein>
    <submittedName>
        <fullName evidence="2">Uncharacterized protein</fullName>
    </submittedName>
</protein>
<dbReference type="EMBL" id="POUD01000293">
    <property type="protein sequence ID" value="PZG07479.1"/>
    <property type="molecule type" value="Genomic_DNA"/>
</dbReference>
<proteinExistence type="predicted"/>
<gene>
    <name evidence="2" type="ORF">C1J01_40645</name>
</gene>
<dbReference type="InterPro" id="IPR015424">
    <property type="entry name" value="PyrdxlP-dep_Trfase"/>
</dbReference>
<keyword evidence="3" id="KW-1185">Reference proteome</keyword>
<dbReference type="OrthoDB" id="9774495at2"/>
<dbReference type="AlphaFoldDB" id="A0A2W2DTP5"/>
<dbReference type="RefSeq" id="WP_111184393.1">
    <property type="nucleotide sequence ID" value="NZ_POUD01000293.1"/>
</dbReference>
<evidence type="ECO:0000313" key="3">
    <source>
        <dbReference type="Proteomes" id="UP000249304"/>
    </source>
</evidence>
<dbReference type="InterPro" id="IPR015421">
    <property type="entry name" value="PyrdxlP-dep_Trfase_major"/>
</dbReference>
<evidence type="ECO:0000256" key="1">
    <source>
        <dbReference type="SAM" id="MobiDB-lite"/>
    </source>
</evidence>
<feature type="region of interest" description="Disordered" evidence="1">
    <location>
        <begin position="1"/>
        <end position="23"/>
    </location>
</feature>
<accession>A0A2W2DTP5</accession>
<dbReference type="Gene3D" id="3.40.640.10">
    <property type="entry name" value="Type I PLP-dependent aspartate aminotransferase-like (Major domain)"/>
    <property type="match status" value="1"/>
</dbReference>
<evidence type="ECO:0000313" key="2">
    <source>
        <dbReference type="EMBL" id="PZG07479.1"/>
    </source>
</evidence>
<dbReference type="Proteomes" id="UP000249304">
    <property type="component" value="Unassembled WGS sequence"/>
</dbReference>
<dbReference type="SUPFAM" id="SSF53383">
    <property type="entry name" value="PLP-dependent transferases"/>
    <property type="match status" value="1"/>
</dbReference>
<name>A0A2W2DTP5_9ACTN</name>
<sequence length="93" mass="9972">MLHQTPALMGGDTPPDGPDSPVAVLKRHPADLLGKQVAPFFPNGTMAKQTVLRRHADGRERPACVAHPQSRLEVCRSRATTPCPANERAAPAM</sequence>
<organism evidence="2 3">
    <name type="scientific">Nonomuraea aridisoli</name>
    <dbReference type="NCBI Taxonomy" id="2070368"/>
    <lineage>
        <taxon>Bacteria</taxon>
        <taxon>Bacillati</taxon>
        <taxon>Actinomycetota</taxon>
        <taxon>Actinomycetes</taxon>
        <taxon>Streptosporangiales</taxon>
        <taxon>Streptosporangiaceae</taxon>
        <taxon>Nonomuraea</taxon>
    </lineage>
</organism>